<dbReference type="InterPro" id="IPR001251">
    <property type="entry name" value="CRAL-TRIO_dom"/>
</dbReference>
<sequence>MTETKNIIHQIQEFQNEKYKENGKNTFFKNSQKLEIAKMVTNNFDLSEMINKSIFILLTEKNEIKNEIYIDYTLLKLFIHDDIYDKIIDHILALYNECIIKHGDYSINLNLDGFTISAAERHKNAVKLFSEKSFNVKEFNYVDLVNKIRIINSPSIMDTLIKIFKPFFGKNIKEKIEIYKKNDSINITNQLGIPSYLVPT</sequence>
<evidence type="ECO:0000259" key="1">
    <source>
        <dbReference type="PROSITE" id="PS50191"/>
    </source>
</evidence>
<dbReference type="SUPFAM" id="SSF52087">
    <property type="entry name" value="CRAL/TRIO domain"/>
    <property type="match status" value="1"/>
</dbReference>
<dbReference type="AlphaFoldDB" id="A0A6C0I0J7"/>
<proteinExistence type="predicted"/>
<organism evidence="2">
    <name type="scientific">viral metagenome</name>
    <dbReference type="NCBI Taxonomy" id="1070528"/>
    <lineage>
        <taxon>unclassified sequences</taxon>
        <taxon>metagenomes</taxon>
        <taxon>organismal metagenomes</taxon>
    </lineage>
</organism>
<reference evidence="2" key="1">
    <citation type="journal article" date="2020" name="Nature">
        <title>Giant virus diversity and host interactions through global metagenomics.</title>
        <authorList>
            <person name="Schulz F."/>
            <person name="Roux S."/>
            <person name="Paez-Espino D."/>
            <person name="Jungbluth S."/>
            <person name="Walsh D.A."/>
            <person name="Denef V.J."/>
            <person name="McMahon K.D."/>
            <person name="Konstantinidis K.T."/>
            <person name="Eloe-Fadrosh E.A."/>
            <person name="Kyrpides N.C."/>
            <person name="Woyke T."/>
        </authorList>
    </citation>
    <scope>NUCLEOTIDE SEQUENCE</scope>
    <source>
        <strain evidence="2">GVMAG-M-3300023184-182</strain>
    </source>
</reference>
<dbReference type="InterPro" id="IPR036865">
    <property type="entry name" value="CRAL-TRIO_dom_sf"/>
</dbReference>
<protein>
    <recommendedName>
        <fullName evidence="1">CRAL-TRIO domain-containing protein</fullName>
    </recommendedName>
</protein>
<dbReference type="Gene3D" id="3.40.525.10">
    <property type="entry name" value="CRAL-TRIO lipid binding domain"/>
    <property type="match status" value="1"/>
</dbReference>
<dbReference type="EMBL" id="MN740052">
    <property type="protein sequence ID" value="QHT85925.1"/>
    <property type="molecule type" value="Genomic_DNA"/>
</dbReference>
<name>A0A6C0I0J7_9ZZZZ</name>
<accession>A0A6C0I0J7</accession>
<dbReference type="Pfam" id="PF00650">
    <property type="entry name" value="CRAL_TRIO"/>
    <property type="match status" value="1"/>
</dbReference>
<dbReference type="PROSITE" id="PS50191">
    <property type="entry name" value="CRAL_TRIO"/>
    <property type="match status" value="1"/>
</dbReference>
<feature type="domain" description="CRAL-TRIO" evidence="1">
    <location>
        <begin position="32"/>
        <end position="200"/>
    </location>
</feature>
<evidence type="ECO:0000313" key="2">
    <source>
        <dbReference type="EMBL" id="QHT85925.1"/>
    </source>
</evidence>